<sequence>MKFEKFVKSLASSGVIYNQQIGDLPINDRWLASPSVFMKIPVTVKSVTAAAIQEMPKAISKMIDQIGHTEYAELAEAIMPYPDGGIKDCIRVFKTKDGTISIKISNDDWSLIEKSDLCEILYAYDLDTNSTVAKALLVKQYPELPDDEDELVGIIFPVNLEV</sequence>
<name>A0A8S5MY61_9CAUD</name>
<dbReference type="EMBL" id="BK015018">
    <property type="protein sequence ID" value="DAD87273.1"/>
    <property type="molecule type" value="Genomic_DNA"/>
</dbReference>
<evidence type="ECO:0000313" key="1">
    <source>
        <dbReference type="EMBL" id="DAD87273.1"/>
    </source>
</evidence>
<accession>A0A8S5MY61</accession>
<reference evidence="1" key="1">
    <citation type="journal article" date="2021" name="Proc. Natl. Acad. Sci. U.S.A.">
        <title>A Catalog of Tens of Thousands of Viruses from Human Metagenomes Reveals Hidden Associations with Chronic Diseases.</title>
        <authorList>
            <person name="Tisza M.J."/>
            <person name="Buck C.B."/>
        </authorList>
    </citation>
    <scope>NUCLEOTIDE SEQUENCE</scope>
    <source>
        <strain evidence="1">CtKXi8</strain>
    </source>
</reference>
<proteinExistence type="predicted"/>
<protein>
    <submittedName>
        <fullName evidence="1">Uncharacterized protein</fullName>
    </submittedName>
</protein>
<organism evidence="1">
    <name type="scientific">Siphoviridae sp. ctKXi8</name>
    <dbReference type="NCBI Taxonomy" id="2826244"/>
    <lineage>
        <taxon>Viruses</taxon>
        <taxon>Duplodnaviria</taxon>
        <taxon>Heunggongvirae</taxon>
        <taxon>Uroviricota</taxon>
        <taxon>Caudoviricetes</taxon>
    </lineage>
</organism>